<reference evidence="12 13" key="1">
    <citation type="submission" date="2019-07" db="EMBL/GenBank/DDBJ databases">
        <title>WGS assembly of Gossypium tomentosum.</title>
        <authorList>
            <person name="Chen Z.J."/>
            <person name="Sreedasyam A."/>
            <person name="Ando A."/>
            <person name="Song Q."/>
            <person name="De L."/>
            <person name="Hulse-Kemp A."/>
            <person name="Ding M."/>
            <person name="Ye W."/>
            <person name="Kirkbride R."/>
            <person name="Jenkins J."/>
            <person name="Plott C."/>
            <person name="Lovell J."/>
            <person name="Lin Y.-M."/>
            <person name="Vaughn R."/>
            <person name="Liu B."/>
            <person name="Li W."/>
            <person name="Simpson S."/>
            <person name="Scheffler B."/>
            <person name="Saski C."/>
            <person name="Grover C."/>
            <person name="Hu G."/>
            <person name="Conover J."/>
            <person name="Carlson J."/>
            <person name="Shu S."/>
            <person name="Boston L."/>
            <person name="Williams M."/>
            <person name="Peterson D."/>
            <person name="Mcgee K."/>
            <person name="Jones D."/>
            <person name="Wendel J."/>
            <person name="Stelly D."/>
            <person name="Grimwood J."/>
            <person name="Schmutz J."/>
        </authorList>
    </citation>
    <scope>NUCLEOTIDE SEQUENCE [LARGE SCALE GENOMIC DNA]</scope>
    <source>
        <strain evidence="12">7179.01</strain>
    </source>
</reference>
<evidence type="ECO:0008006" key="14">
    <source>
        <dbReference type="Google" id="ProtNLM"/>
    </source>
</evidence>
<evidence type="ECO:0000259" key="11">
    <source>
        <dbReference type="PROSITE" id="PS51294"/>
    </source>
</evidence>
<dbReference type="EMBL" id="CM017621">
    <property type="protein sequence ID" value="TYH97168.1"/>
    <property type="molecule type" value="Genomic_DNA"/>
</dbReference>
<organism evidence="12 13">
    <name type="scientific">Gossypium tomentosum</name>
    <name type="common">Hawaiian cotton</name>
    <name type="synonym">Gossypium sandvicense</name>
    <dbReference type="NCBI Taxonomy" id="34277"/>
    <lineage>
        <taxon>Eukaryota</taxon>
        <taxon>Viridiplantae</taxon>
        <taxon>Streptophyta</taxon>
        <taxon>Embryophyta</taxon>
        <taxon>Tracheophyta</taxon>
        <taxon>Spermatophyta</taxon>
        <taxon>Magnoliopsida</taxon>
        <taxon>eudicotyledons</taxon>
        <taxon>Gunneridae</taxon>
        <taxon>Pentapetalae</taxon>
        <taxon>rosids</taxon>
        <taxon>malvids</taxon>
        <taxon>Malvales</taxon>
        <taxon>Malvaceae</taxon>
        <taxon>Malvoideae</taxon>
        <taxon>Gossypium</taxon>
    </lineage>
</organism>
<keyword evidence="6" id="KW-0863">Zinc-finger</keyword>
<proteinExistence type="predicted"/>
<dbReference type="InterPro" id="IPR052245">
    <property type="entry name" value="Plant_Stress_Dev_TF"/>
</dbReference>
<comment type="subcellular location">
    <subcellularLocation>
        <location evidence="1">Nucleus</location>
    </subcellularLocation>
</comment>
<keyword evidence="3" id="KW-0238">DNA-binding</keyword>
<feature type="domain" description="HTH myb-type" evidence="11">
    <location>
        <begin position="130"/>
        <end position="186"/>
    </location>
</feature>
<dbReference type="GO" id="GO:0009739">
    <property type="term" value="P:response to gibberellin"/>
    <property type="evidence" value="ECO:0007669"/>
    <property type="project" value="TreeGrafter"/>
</dbReference>
<evidence type="ECO:0000259" key="8">
    <source>
        <dbReference type="PROSITE" id="PS50090"/>
    </source>
</evidence>
<dbReference type="GO" id="GO:0006355">
    <property type="term" value="P:regulation of DNA-templated transcription"/>
    <property type="evidence" value="ECO:0007669"/>
    <property type="project" value="UniProtKB-ARBA"/>
</dbReference>
<accession>A0A5D2N0U3</accession>
<dbReference type="PANTHER" id="PTHR44191">
    <property type="entry name" value="TRANSCRIPTION FACTOR KUA1"/>
    <property type="match status" value="1"/>
</dbReference>
<evidence type="ECO:0000259" key="9">
    <source>
        <dbReference type="PROSITE" id="PS50158"/>
    </source>
</evidence>
<dbReference type="GO" id="GO:0003677">
    <property type="term" value="F:DNA binding"/>
    <property type="evidence" value="ECO:0007669"/>
    <property type="project" value="UniProtKB-KW"/>
</dbReference>
<feature type="domain" description="CCHC-type" evidence="9">
    <location>
        <begin position="47"/>
        <end position="64"/>
    </location>
</feature>
<evidence type="ECO:0000256" key="2">
    <source>
        <dbReference type="ARBA" id="ARBA00023015"/>
    </source>
</evidence>
<keyword evidence="13" id="KW-1185">Reference proteome</keyword>
<keyword evidence="6" id="KW-0862">Zinc</keyword>
<evidence type="ECO:0000256" key="3">
    <source>
        <dbReference type="ARBA" id="ARBA00023125"/>
    </source>
</evidence>
<dbReference type="PROSITE" id="PS51293">
    <property type="entry name" value="SANT"/>
    <property type="match status" value="1"/>
</dbReference>
<dbReference type="Proteomes" id="UP000322667">
    <property type="component" value="Chromosome A12"/>
</dbReference>
<dbReference type="PROSITE" id="PS51294">
    <property type="entry name" value="HTH_MYB"/>
    <property type="match status" value="1"/>
</dbReference>
<dbReference type="InterPro" id="IPR001878">
    <property type="entry name" value="Znf_CCHC"/>
</dbReference>
<dbReference type="NCBIfam" id="TIGR01557">
    <property type="entry name" value="myb_SHAQKYF"/>
    <property type="match status" value="1"/>
</dbReference>
<feature type="domain" description="SANT" evidence="10">
    <location>
        <begin position="133"/>
        <end position="186"/>
    </location>
</feature>
<dbReference type="InterPro" id="IPR009057">
    <property type="entry name" value="Homeodomain-like_sf"/>
</dbReference>
<dbReference type="PROSITE" id="PS50158">
    <property type="entry name" value="ZF_CCHC"/>
    <property type="match status" value="1"/>
</dbReference>
<dbReference type="Pfam" id="PF00249">
    <property type="entry name" value="Myb_DNA-binding"/>
    <property type="match status" value="1"/>
</dbReference>
<dbReference type="PANTHER" id="PTHR44191:SF45">
    <property type="entry name" value="TRANSCRIPTION FACTOR MYB1R1-LIKE"/>
    <property type="match status" value="1"/>
</dbReference>
<feature type="domain" description="Myb-like" evidence="8">
    <location>
        <begin position="137"/>
        <end position="182"/>
    </location>
</feature>
<gene>
    <name evidence="12" type="ORF">ES332_A12G225600v1</name>
</gene>
<dbReference type="SMART" id="SM00717">
    <property type="entry name" value="SANT"/>
    <property type="match status" value="1"/>
</dbReference>
<dbReference type="CDD" id="cd00167">
    <property type="entry name" value="SANT"/>
    <property type="match status" value="1"/>
</dbReference>
<evidence type="ECO:0000313" key="12">
    <source>
        <dbReference type="EMBL" id="TYH97168.1"/>
    </source>
</evidence>
<dbReference type="Gene3D" id="1.10.10.60">
    <property type="entry name" value="Homeodomain-like"/>
    <property type="match status" value="1"/>
</dbReference>
<evidence type="ECO:0000256" key="5">
    <source>
        <dbReference type="ARBA" id="ARBA00023242"/>
    </source>
</evidence>
<sequence>MKLHNICVSNLSILHTLTRKSAINPCFLFSLFESTRNSEMMAKGTGRKCSHCGHNGHNSRTCSNGKRGYVKLFGVNIAAMAQTQECLMQRSFSMGNLPFHAENHNNGGGVDDGYFSEGHIHSENHNAAAHDIKRAKPWTEEEHRMFLEGLRKLGKGDWRGISKNYVISRTPVQVASHAQKYFLRLQDAGNNRKKRRPSLFDMSFQESKSESNECPWGSPSKEPSTRDSSQIVNRLPHLCSDDRSLMSMIALPSSPTYNQTIQHMAEVTPNMMQSLPFLNAKNYTGYCHDYFSKAVANVDVCVPSDHPSPRSVQDNMFTADPGASSSTDDLLELKVAAPQSSKSTTLPFIRVIRNTHNFH</sequence>
<evidence type="ECO:0000256" key="4">
    <source>
        <dbReference type="ARBA" id="ARBA00023163"/>
    </source>
</evidence>
<feature type="region of interest" description="Disordered" evidence="7">
    <location>
        <begin position="203"/>
        <end position="230"/>
    </location>
</feature>
<keyword evidence="2" id="KW-0805">Transcription regulation</keyword>
<dbReference type="AlphaFoldDB" id="A0A5D2N0U3"/>
<protein>
    <recommendedName>
        <fullName evidence="14">HTH myb-type domain-containing protein</fullName>
    </recommendedName>
</protein>
<evidence type="ECO:0000256" key="1">
    <source>
        <dbReference type="ARBA" id="ARBA00004123"/>
    </source>
</evidence>
<dbReference type="GO" id="GO:0008270">
    <property type="term" value="F:zinc ion binding"/>
    <property type="evidence" value="ECO:0007669"/>
    <property type="project" value="UniProtKB-KW"/>
</dbReference>
<dbReference type="GO" id="GO:0009723">
    <property type="term" value="P:response to ethylene"/>
    <property type="evidence" value="ECO:0007669"/>
    <property type="project" value="TreeGrafter"/>
</dbReference>
<dbReference type="InterPro" id="IPR001005">
    <property type="entry name" value="SANT/Myb"/>
</dbReference>
<dbReference type="InterPro" id="IPR017930">
    <property type="entry name" value="Myb_dom"/>
</dbReference>
<dbReference type="InterPro" id="IPR006447">
    <property type="entry name" value="Myb_dom_plants"/>
</dbReference>
<dbReference type="FunFam" id="1.10.10.60:FF:000009">
    <property type="entry name" value="transcription factor MYB1R1"/>
    <property type="match status" value="1"/>
</dbReference>
<keyword evidence="5" id="KW-0539">Nucleus</keyword>
<keyword evidence="6" id="KW-0479">Metal-binding</keyword>
<dbReference type="InterPro" id="IPR017884">
    <property type="entry name" value="SANT_dom"/>
</dbReference>
<name>A0A5D2N0U3_GOSTO</name>
<keyword evidence="4" id="KW-0804">Transcription</keyword>
<evidence type="ECO:0000256" key="7">
    <source>
        <dbReference type="SAM" id="MobiDB-lite"/>
    </source>
</evidence>
<evidence type="ECO:0000313" key="13">
    <source>
        <dbReference type="Proteomes" id="UP000322667"/>
    </source>
</evidence>
<evidence type="ECO:0000256" key="6">
    <source>
        <dbReference type="PROSITE-ProRule" id="PRU00047"/>
    </source>
</evidence>
<dbReference type="SUPFAM" id="SSF46689">
    <property type="entry name" value="Homeodomain-like"/>
    <property type="match status" value="1"/>
</dbReference>
<dbReference type="PROSITE" id="PS50090">
    <property type="entry name" value="MYB_LIKE"/>
    <property type="match status" value="1"/>
</dbReference>
<evidence type="ECO:0000259" key="10">
    <source>
        <dbReference type="PROSITE" id="PS51293"/>
    </source>
</evidence>
<dbReference type="GO" id="GO:0005634">
    <property type="term" value="C:nucleus"/>
    <property type="evidence" value="ECO:0007669"/>
    <property type="project" value="UniProtKB-SubCell"/>
</dbReference>